<sequence length="737" mass="83753">MYNLRHFFYLDDNVQLPQQMVNWRISALRIILVTMLSICVVILLHNLHALNDTKNTQNLQVALSLTTILAALLCLSQKFYQLCAHALLLVIIAAAISINLFTPALQVAQIGSIFTYVTPIIALLLIGQKTASCYAILNLIPLYFIFQDLSTSVLNAQNEVLNNANYYVHCLVFFFFNICIPLAVWRTSLAANRLHKQFQKHTKLLEKQKNLYRKFFQKAYSAIILVNEEQQIVEANQKAKQLLNLYHHPLPCPISHVLNAALDHTTKLYKVNNAIVQIDAQEHHEKSLSAWYLSDASEQFYLQQQFKALGAQHHQTKYFNTHVNLPNTTWLTEQIDTAIQGGEPFAIAIADNQNLQMLEHGITAEQRKLLYKHINKLFEHYPQAGSSVAYLGSGRIGFIAQYHESLLTVAKHWQNNLDFWVKLGELQYHAKYAISLAAYPQHGYSAERLIKNAVQACELRQSNSLCSIFDFSIKKQRLARHEMALLLEKALEQDELEIYLQGKHFSCSRLIGFEALARWNCKLLGFVPAGEFIAIAEEFGLIEMLTQHIIRKLCQTLSHYPELPIPVAVNVSAQDLEQDDFAAQIKAHLSDHRLSPSAIELELTEYSIANDRAHTLMQLKSLSQYGVKIAIDDFGTGYSNIARLIEYPITRLKFDRSLLDRIDSDRNQHALLSGMVKICAEMGIAALAEGVETPIQRDALASLGMQEFQGYLYSKPQPIEQVLSEFVNEIQSGLRTY</sequence>
<evidence type="ECO:0000313" key="4">
    <source>
        <dbReference type="Proteomes" id="UP000615755"/>
    </source>
</evidence>
<reference evidence="3 4" key="1">
    <citation type="submission" date="2015-03" db="EMBL/GenBank/DDBJ databases">
        <title>Genome sequence of Pseudoalteromonas aurantia.</title>
        <authorList>
            <person name="Xie B.-B."/>
            <person name="Rong J.-C."/>
            <person name="Qin Q.-L."/>
            <person name="Zhang Y.-Z."/>
        </authorList>
    </citation>
    <scope>NUCLEOTIDE SEQUENCE [LARGE SCALE GENOMIC DNA]</scope>
    <source>
        <strain evidence="3 4">208</strain>
    </source>
</reference>
<feature type="transmembrane region" description="Helical" evidence="1">
    <location>
        <begin position="27"/>
        <end position="47"/>
    </location>
</feature>
<evidence type="ECO:0000313" key="3">
    <source>
        <dbReference type="EMBL" id="MBE0368812.1"/>
    </source>
</evidence>
<dbReference type="InterPro" id="IPR035919">
    <property type="entry name" value="EAL_sf"/>
</dbReference>
<proteinExistence type="predicted"/>
<keyword evidence="1" id="KW-0472">Membrane</keyword>
<dbReference type="CDD" id="cd01948">
    <property type="entry name" value="EAL"/>
    <property type="match status" value="1"/>
</dbReference>
<feature type="domain" description="EAL" evidence="2">
    <location>
        <begin position="480"/>
        <end position="730"/>
    </location>
</feature>
<dbReference type="Gene3D" id="3.30.70.270">
    <property type="match status" value="1"/>
</dbReference>
<feature type="transmembrane region" description="Helical" evidence="1">
    <location>
        <begin position="166"/>
        <end position="185"/>
    </location>
</feature>
<dbReference type="PANTHER" id="PTHR33121">
    <property type="entry name" value="CYCLIC DI-GMP PHOSPHODIESTERASE PDEF"/>
    <property type="match status" value="1"/>
</dbReference>
<protein>
    <recommendedName>
        <fullName evidence="2">EAL domain-containing protein</fullName>
    </recommendedName>
</protein>
<dbReference type="EMBL" id="AQGV01000012">
    <property type="protein sequence ID" value="MBE0368812.1"/>
    <property type="molecule type" value="Genomic_DNA"/>
</dbReference>
<dbReference type="Proteomes" id="UP000615755">
    <property type="component" value="Unassembled WGS sequence"/>
</dbReference>
<evidence type="ECO:0000256" key="1">
    <source>
        <dbReference type="SAM" id="Phobius"/>
    </source>
</evidence>
<accession>A0ABR9EDA9</accession>
<dbReference type="Gene3D" id="3.20.20.450">
    <property type="entry name" value="EAL domain"/>
    <property type="match status" value="1"/>
</dbReference>
<comment type="caution">
    <text evidence="3">The sequence shown here is derived from an EMBL/GenBank/DDBJ whole genome shotgun (WGS) entry which is preliminary data.</text>
</comment>
<name>A0ABR9EDA9_9GAMM</name>
<dbReference type="InterPro" id="IPR043128">
    <property type="entry name" value="Rev_trsase/Diguanyl_cyclase"/>
</dbReference>
<dbReference type="SMART" id="SM00052">
    <property type="entry name" value="EAL"/>
    <property type="match status" value="1"/>
</dbReference>
<dbReference type="InterPro" id="IPR050706">
    <property type="entry name" value="Cyclic-di-GMP_PDE-like"/>
</dbReference>
<feature type="transmembrane region" description="Helical" evidence="1">
    <location>
        <begin position="59"/>
        <end position="75"/>
    </location>
</feature>
<evidence type="ECO:0000259" key="2">
    <source>
        <dbReference type="PROSITE" id="PS50883"/>
    </source>
</evidence>
<keyword evidence="1" id="KW-1133">Transmembrane helix</keyword>
<dbReference type="PANTHER" id="PTHR33121:SF70">
    <property type="entry name" value="SIGNALING PROTEIN YKOW"/>
    <property type="match status" value="1"/>
</dbReference>
<dbReference type="SUPFAM" id="SSF141868">
    <property type="entry name" value="EAL domain-like"/>
    <property type="match status" value="1"/>
</dbReference>
<keyword evidence="4" id="KW-1185">Reference proteome</keyword>
<dbReference type="InterPro" id="IPR001633">
    <property type="entry name" value="EAL_dom"/>
</dbReference>
<dbReference type="RefSeq" id="WP_192508034.1">
    <property type="nucleotide sequence ID" value="NZ_AQGV01000012.1"/>
</dbReference>
<organism evidence="3 4">
    <name type="scientific">Pseudoalteromonas aurantia 208</name>
    <dbReference type="NCBI Taxonomy" id="1314867"/>
    <lineage>
        <taxon>Bacteria</taxon>
        <taxon>Pseudomonadati</taxon>
        <taxon>Pseudomonadota</taxon>
        <taxon>Gammaproteobacteria</taxon>
        <taxon>Alteromonadales</taxon>
        <taxon>Pseudoalteromonadaceae</taxon>
        <taxon>Pseudoalteromonas</taxon>
    </lineage>
</organism>
<dbReference type="Pfam" id="PF00563">
    <property type="entry name" value="EAL"/>
    <property type="match status" value="1"/>
</dbReference>
<feature type="transmembrane region" description="Helical" evidence="1">
    <location>
        <begin position="82"/>
        <end position="101"/>
    </location>
</feature>
<dbReference type="PROSITE" id="PS50883">
    <property type="entry name" value="EAL"/>
    <property type="match status" value="1"/>
</dbReference>
<gene>
    <name evidence="3" type="ORF">PAUR_a2521</name>
</gene>
<keyword evidence="1" id="KW-0812">Transmembrane</keyword>